<name>A0A4P6WPJ0_9ENTR</name>
<dbReference type="EMBL" id="CP037864">
    <property type="protein sequence ID" value="QBM23725.1"/>
    <property type="molecule type" value="Genomic_DNA"/>
</dbReference>
<dbReference type="Proteomes" id="UP000293850">
    <property type="component" value="Chromosome"/>
</dbReference>
<proteinExistence type="predicted"/>
<dbReference type="AlphaFoldDB" id="A0A4P6WPJ0"/>
<dbReference type="KEGG" id="cars:E1B03_15345"/>
<organism evidence="2 3">
    <name type="scientific">Citrobacter arsenatis</name>
    <dbReference type="NCBI Taxonomy" id="2546350"/>
    <lineage>
        <taxon>Bacteria</taxon>
        <taxon>Pseudomonadati</taxon>
        <taxon>Pseudomonadota</taxon>
        <taxon>Gammaproteobacteria</taxon>
        <taxon>Enterobacterales</taxon>
        <taxon>Enterobacteriaceae</taxon>
        <taxon>Citrobacter</taxon>
    </lineage>
</organism>
<evidence type="ECO:0000313" key="2">
    <source>
        <dbReference type="EMBL" id="QBM23725.1"/>
    </source>
</evidence>
<evidence type="ECO:0000313" key="3">
    <source>
        <dbReference type="Proteomes" id="UP000293850"/>
    </source>
</evidence>
<reference evidence="2 3" key="1">
    <citation type="submission" date="2019-03" db="EMBL/GenBank/DDBJ databases">
        <title>Complete genome sequence of an arsenate-respiring bacteria, Citrobacter sp. LY-1.</title>
        <authorList>
            <person name="Wang H."/>
            <person name="Liu Y."/>
            <person name="Li Q."/>
            <person name="Huang J."/>
        </authorList>
    </citation>
    <scope>NUCLEOTIDE SEQUENCE [LARGE SCALE GENOMIC DNA]</scope>
    <source>
        <strain evidence="2 3">LY-1</strain>
    </source>
</reference>
<gene>
    <name evidence="2" type="ORF">E1B03_15345</name>
</gene>
<feature type="region of interest" description="Disordered" evidence="1">
    <location>
        <begin position="76"/>
        <end position="106"/>
    </location>
</feature>
<accession>A0A4P6WPJ0</accession>
<sequence>MPVNVQGRLTAASLATQAPGRKIVAARLFAPSLGLTPSGPSQALFKIAPGNFVIRLMPSACRVGAEPASMQAIPSVRIPADSPGQPSTPHRFSAGQGASLQCPDFQ</sequence>
<protein>
    <submittedName>
        <fullName evidence="2">Uncharacterized protein</fullName>
    </submittedName>
</protein>
<evidence type="ECO:0000256" key="1">
    <source>
        <dbReference type="SAM" id="MobiDB-lite"/>
    </source>
</evidence>
<keyword evidence="3" id="KW-1185">Reference proteome</keyword>